<dbReference type="Proteomes" id="UP000294200">
    <property type="component" value="Unassembled WGS sequence"/>
</dbReference>
<name>A0A4V2NG38_9BURK</name>
<evidence type="ECO:0000313" key="3">
    <source>
        <dbReference type="EMBL" id="TCG03468.1"/>
    </source>
</evidence>
<feature type="domain" description="Cas12f1-like TNB" evidence="2">
    <location>
        <begin position="64"/>
        <end position="133"/>
    </location>
</feature>
<proteinExistence type="predicted"/>
<gene>
    <name evidence="3" type="ORF">BZM27_48240</name>
</gene>
<evidence type="ECO:0000259" key="2">
    <source>
        <dbReference type="Pfam" id="PF07282"/>
    </source>
</evidence>
<keyword evidence="1" id="KW-0238">DNA-binding</keyword>
<reference evidence="3 4" key="1">
    <citation type="submission" date="2017-02" db="EMBL/GenBank/DDBJ databases">
        <title>Paraburkholderia sophoroidis sp. nov. and Paraburkholderia steynii sp. nov. rhizobial symbionts of the fynbos legume Hypocalyptus sophoroides.</title>
        <authorList>
            <person name="Steenkamp E.T."/>
            <person name="Beukes C.W."/>
            <person name="Van Zyl E."/>
            <person name="Avontuur J."/>
            <person name="Chan W.Y."/>
            <person name="Hassen A."/>
            <person name="Palmer M."/>
            <person name="Mthombeni L."/>
            <person name="Phalane F."/>
            <person name="Sereme K."/>
            <person name="Venter S.N."/>
        </authorList>
    </citation>
    <scope>NUCLEOTIDE SEQUENCE [LARGE SCALE GENOMIC DNA]</scope>
    <source>
        <strain evidence="3 4">HC1.1ba</strain>
    </source>
</reference>
<comment type="caution">
    <text evidence="3">The sequence shown here is derived from an EMBL/GenBank/DDBJ whole genome shotgun (WGS) entry which is preliminary data.</text>
</comment>
<organism evidence="3 4">
    <name type="scientific">Paraburkholderia steynii</name>
    <dbReference type="NCBI Taxonomy" id="1245441"/>
    <lineage>
        <taxon>Bacteria</taxon>
        <taxon>Pseudomonadati</taxon>
        <taxon>Pseudomonadota</taxon>
        <taxon>Betaproteobacteria</taxon>
        <taxon>Burkholderiales</taxon>
        <taxon>Burkholderiaceae</taxon>
        <taxon>Paraburkholderia</taxon>
    </lineage>
</organism>
<evidence type="ECO:0000256" key="1">
    <source>
        <dbReference type="ARBA" id="ARBA00023125"/>
    </source>
</evidence>
<keyword evidence="4" id="KW-1185">Reference proteome</keyword>
<dbReference type="NCBIfam" id="NF040570">
    <property type="entry name" value="guided_TnpB"/>
    <property type="match status" value="1"/>
</dbReference>
<accession>A0A4V2NG38</accession>
<dbReference type="PANTHER" id="PTHR30405:SF25">
    <property type="entry name" value="RNA-GUIDED DNA ENDONUCLEASE INSQ-RELATED"/>
    <property type="match status" value="1"/>
</dbReference>
<dbReference type="AlphaFoldDB" id="A0A4V2NG38"/>
<dbReference type="Pfam" id="PF07282">
    <property type="entry name" value="Cas12f1-like_TNB"/>
    <property type="match status" value="1"/>
</dbReference>
<dbReference type="InterPro" id="IPR010095">
    <property type="entry name" value="Cas12f1-like_TNB"/>
</dbReference>
<dbReference type="PANTHER" id="PTHR30405">
    <property type="entry name" value="TRANSPOSASE"/>
    <property type="match status" value="1"/>
</dbReference>
<dbReference type="EMBL" id="MWML01000400">
    <property type="protein sequence ID" value="TCG03468.1"/>
    <property type="molecule type" value="Genomic_DNA"/>
</dbReference>
<dbReference type="GO" id="GO:0003677">
    <property type="term" value="F:DNA binding"/>
    <property type="evidence" value="ECO:0007669"/>
    <property type="project" value="UniProtKB-KW"/>
</dbReference>
<evidence type="ECO:0000313" key="4">
    <source>
        <dbReference type="Proteomes" id="UP000294200"/>
    </source>
</evidence>
<dbReference type="InterPro" id="IPR051399">
    <property type="entry name" value="RNA-guided_DNA_endo/Transpos"/>
</dbReference>
<sequence length="157" mass="17059">MSGREKPARLPVAIHARIANRRKDFLHQLSTRLVRGYGAIFVGNVNAQTLARAQHGKSVLDAGWSFFRTMLQYKCDDAGVWFDEVDEAFSSQTCSCCGSRTGPKGVAGLGIREWTCVACDRTHDRDRNAARNILAVGRDRLAGGIPALSAHCAAAVD</sequence>
<protein>
    <submittedName>
        <fullName evidence="3">Transposase</fullName>
    </submittedName>
</protein>